<dbReference type="KEGG" id="pmad:BAY61_14620"/>
<reference evidence="2 3" key="1">
    <citation type="submission" date="2016-10" db="EMBL/GenBank/DDBJ databases">
        <authorList>
            <person name="de Groot N.N."/>
        </authorList>
    </citation>
    <scope>NUCLEOTIDE SEQUENCE [LARGE SCALE GENOMIC DNA]</scope>
    <source>
        <strain evidence="2 3">CGMCC 4.5506</strain>
    </source>
</reference>
<name>A0A222VQA7_9PSEU</name>
<evidence type="ECO:0000313" key="2">
    <source>
        <dbReference type="EMBL" id="SDC32402.1"/>
    </source>
</evidence>
<sequence length="295" mass="31116">MLDFRMRRIAEELAADPRAVLPEPVGGLIADDSEAAGALGDLRAHPGDDTIHRLTVLLERAGERDPAVITALRAWLTDRAARTHLPGELAVSCHLPGTGEPEAVLAEVERLVRLAGSEVVAREDTEEGSWFHTSPSAPSGPPGTTERPPLAEALESRPAGRIDPDDAVVTAALMRHLGPLLESVQGSDTAAVRLGALLVVKAGAAMAVHQLTDEQQRMLDSRPALLATPAEVLPRLGLAGTEPAYQQTAAELSIEMAKASALIAEVREELTRFADIVGSAGATAPDDDEQAPDHR</sequence>
<feature type="compositionally biased region" description="Low complexity" evidence="1">
    <location>
        <begin position="133"/>
        <end position="145"/>
    </location>
</feature>
<evidence type="ECO:0000313" key="3">
    <source>
        <dbReference type="Proteomes" id="UP000199494"/>
    </source>
</evidence>
<dbReference type="RefSeq" id="WP_094168492.1">
    <property type="nucleotide sequence ID" value="NZ_CP016353.1"/>
</dbReference>
<proteinExistence type="predicted"/>
<accession>A0A222VQA7</accession>
<dbReference type="STRING" id="530584.SAMN05421630_1011304"/>
<keyword evidence="3" id="KW-1185">Reference proteome</keyword>
<dbReference type="EMBL" id="FMZE01000001">
    <property type="protein sequence ID" value="SDC32402.1"/>
    <property type="molecule type" value="Genomic_DNA"/>
</dbReference>
<organism evidence="2 3">
    <name type="scientific">Prauserella marina</name>
    <dbReference type="NCBI Taxonomy" id="530584"/>
    <lineage>
        <taxon>Bacteria</taxon>
        <taxon>Bacillati</taxon>
        <taxon>Actinomycetota</taxon>
        <taxon>Actinomycetes</taxon>
        <taxon>Pseudonocardiales</taxon>
        <taxon>Pseudonocardiaceae</taxon>
        <taxon>Prauserella</taxon>
    </lineage>
</organism>
<feature type="region of interest" description="Disordered" evidence="1">
    <location>
        <begin position="123"/>
        <end position="149"/>
    </location>
</feature>
<dbReference type="AlphaFoldDB" id="A0A222VQA7"/>
<evidence type="ECO:0000256" key="1">
    <source>
        <dbReference type="SAM" id="MobiDB-lite"/>
    </source>
</evidence>
<protein>
    <submittedName>
        <fullName evidence="2">Uncharacterized protein</fullName>
    </submittedName>
</protein>
<gene>
    <name evidence="2" type="ORF">SAMN05421630_1011304</name>
</gene>
<dbReference type="Proteomes" id="UP000199494">
    <property type="component" value="Unassembled WGS sequence"/>
</dbReference>